<feature type="transmembrane region" description="Helical" evidence="2">
    <location>
        <begin position="41"/>
        <end position="61"/>
    </location>
</feature>
<feature type="transmembrane region" description="Helical" evidence="2">
    <location>
        <begin position="15"/>
        <end position="35"/>
    </location>
</feature>
<evidence type="ECO:0000313" key="4">
    <source>
        <dbReference type="EMBL" id="USY17015.1"/>
    </source>
</evidence>
<sequence length="240" mass="26390">MNATLLTRLGRDTRYVFLGFPLAVISFVLVLTGLAVGIGTAAIFVGLVLISVVLVMARGLAHVDRIRLSDLYGRPVMRLPYRTPPKGAGPLRRLLNPIVCSRSWLDALHALLRFPVATVAFIICVLWWTLSLGGVLYPLWGWSLYFIPGYTDVGTFVLPEYPALATLVIYMVGGVLFALTLPLVMRFLARTESTLARALLLAPEDTSVQVLTAKTPEAERQDDHSGSAQRPAERRFVSAR</sequence>
<dbReference type="Proteomes" id="UP001055940">
    <property type="component" value="Chromosome"/>
</dbReference>
<evidence type="ECO:0000256" key="1">
    <source>
        <dbReference type="SAM" id="MobiDB-lite"/>
    </source>
</evidence>
<protein>
    <submittedName>
        <fullName evidence="4">Sensor domain-containing protein</fullName>
    </submittedName>
</protein>
<reference evidence="4" key="1">
    <citation type="submission" date="2022-06" db="EMBL/GenBank/DDBJ databases">
        <authorList>
            <person name="Ping M."/>
        </authorList>
    </citation>
    <scope>NUCLEOTIDE SEQUENCE</scope>
    <source>
        <strain evidence="4">JCM11759T</strain>
    </source>
</reference>
<evidence type="ECO:0000313" key="5">
    <source>
        <dbReference type="Proteomes" id="UP001055940"/>
    </source>
</evidence>
<accession>A0ABY5D2C8</accession>
<dbReference type="EMBL" id="CP099837">
    <property type="protein sequence ID" value="USY17015.1"/>
    <property type="molecule type" value="Genomic_DNA"/>
</dbReference>
<dbReference type="Pfam" id="PF13796">
    <property type="entry name" value="Sensor"/>
    <property type="match status" value="1"/>
</dbReference>
<evidence type="ECO:0000256" key="2">
    <source>
        <dbReference type="SAM" id="Phobius"/>
    </source>
</evidence>
<dbReference type="InterPro" id="IPR025828">
    <property type="entry name" value="Put_sensor_dom"/>
</dbReference>
<evidence type="ECO:0000259" key="3">
    <source>
        <dbReference type="Pfam" id="PF13796"/>
    </source>
</evidence>
<name>A0ABY5D2C8_9ACTN</name>
<keyword evidence="2" id="KW-0812">Transmembrane</keyword>
<keyword evidence="2" id="KW-1133">Transmembrane helix</keyword>
<dbReference type="RefSeq" id="WP_254416605.1">
    <property type="nucleotide sequence ID" value="NZ_BAAAJB010000051.1"/>
</dbReference>
<keyword evidence="2" id="KW-0472">Membrane</keyword>
<keyword evidence="5" id="KW-1185">Reference proteome</keyword>
<gene>
    <name evidence="4" type="ORF">NE857_16705</name>
</gene>
<feature type="compositionally biased region" description="Basic and acidic residues" evidence="1">
    <location>
        <begin position="216"/>
        <end position="240"/>
    </location>
</feature>
<feature type="transmembrane region" description="Helical" evidence="2">
    <location>
        <begin position="111"/>
        <end position="130"/>
    </location>
</feature>
<proteinExistence type="predicted"/>
<feature type="transmembrane region" description="Helical" evidence="2">
    <location>
        <begin position="167"/>
        <end position="189"/>
    </location>
</feature>
<feature type="domain" description="Putative sensor" evidence="3">
    <location>
        <begin position="15"/>
        <end position="200"/>
    </location>
</feature>
<feature type="region of interest" description="Disordered" evidence="1">
    <location>
        <begin position="213"/>
        <end position="240"/>
    </location>
</feature>
<organism evidence="4 5">
    <name type="scientific">Nocardiopsis exhalans</name>
    <dbReference type="NCBI Taxonomy" id="163604"/>
    <lineage>
        <taxon>Bacteria</taxon>
        <taxon>Bacillati</taxon>
        <taxon>Actinomycetota</taxon>
        <taxon>Actinomycetes</taxon>
        <taxon>Streptosporangiales</taxon>
        <taxon>Nocardiopsidaceae</taxon>
        <taxon>Nocardiopsis</taxon>
    </lineage>
</organism>